<dbReference type="CDD" id="cd21243">
    <property type="entry name" value="CH_SYNE1_rpt2"/>
    <property type="match status" value="1"/>
</dbReference>
<feature type="coiled-coil region" evidence="6">
    <location>
        <begin position="2061"/>
        <end position="2132"/>
    </location>
</feature>
<evidence type="ECO:0000313" key="9">
    <source>
        <dbReference type="EMBL" id="KAH9375403.1"/>
    </source>
</evidence>
<feature type="coiled-coil region" evidence="6">
    <location>
        <begin position="1546"/>
        <end position="1651"/>
    </location>
</feature>
<reference evidence="9 10" key="1">
    <citation type="journal article" date="2020" name="Cell">
        <title>Large-Scale Comparative Analyses of Tick Genomes Elucidate Their Genetic Diversity and Vector Capacities.</title>
        <authorList>
            <consortium name="Tick Genome and Microbiome Consortium (TIGMIC)"/>
            <person name="Jia N."/>
            <person name="Wang J."/>
            <person name="Shi W."/>
            <person name="Du L."/>
            <person name="Sun Y."/>
            <person name="Zhan W."/>
            <person name="Jiang J.F."/>
            <person name="Wang Q."/>
            <person name="Zhang B."/>
            <person name="Ji P."/>
            <person name="Bell-Sakyi L."/>
            <person name="Cui X.M."/>
            <person name="Yuan T.T."/>
            <person name="Jiang B.G."/>
            <person name="Yang W.F."/>
            <person name="Lam T.T."/>
            <person name="Chang Q.C."/>
            <person name="Ding S.J."/>
            <person name="Wang X.J."/>
            <person name="Zhu J.G."/>
            <person name="Ruan X.D."/>
            <person name="Zhao L."/>
            <person name="Wei J.T."/>
            <person name="Ye R.Z."/>
            <person name="Que T.C."/>
            <person name="Du C.H."/>
            <person name="Zhou Y.H."/>
            <person name="Cheng J.X."/>
            <person name="Dai P.F."/>
            <person name="Guo W.B."/>
            <person name="Han X.H."/>
            <person name="Huang E.J."/>
            <person name="Li L.F."/>
            <person name="Wei W."/>
            <person name="Gao Y.C."/>
            <person name="Liu J.Z."/>
            <person name="Shao H.Z."/>
            <person name="Wang X."/>
            <person name="Wang C.C."/>
            <person name="Yang T.C."/>
            <person name="Huo Q.B."/>
            <person name="Li W."/>
            <person name="Chen H.Y."/>
            <person name="Chen S.E."/>
            <person name="Zhou L.G."/>
            <person name="Ni X.B."/>
            <person name="Tian J.H."/>
            <person name="Sheng Y."/>
            <person name="Liu T."/>
            <person name="Pan Y.S."/>
            <person name="Xia L.Y."/>
            <person name="Li J."/>
            <person name="Zhao F."/>
            <person name="Cao W.C."/>
        </authorList>
    </citation>
    <scope>NUCLEOTIDE SEQUENCE [LARGE SCALE GENOMIC DNA]</scope>
    <source>
        <strain evidence="9">HaeL-2018</strain>
    </source>
</reference>
<evidence type="ECO:0000256" key="3">
    <source>
        <dbReference type="ARBA" id="ARBA00022737"/>
    </source>
</evidence>
<dbReference type="PROSITE" id="PS50021">
    <property type="entry name" value="CH"/>
    <property type="match status" value="1"/>
</dbReference>
<keyword evidence="5" id="KW-0472">Membrane</keyword>
<dbReference type="GO" id="GO:0008285">
    <property type="term" value="P:negative regulation of cell population proliferation"/>
    <property type="evidence" value="ECO:0007669"/>
    <property type="project" value="TreeGrafter"/>
</dbReference>
<dbReference type="VEuPathDB" id="VectorBase:HLOH_047056"/>
<feature type="coiled-coil region" evidence="6">
    <location>
        <begin position="1446"/>
        <end position="1473"/>
    </location>
</feature>
<feature type="coiled-coil region" evidence="6">
    <location>
        <begin position="643"/>
        <end position="703"/>
    </location>
</feature>
<feature type="region of interest" description="Disordered" evidence="7">
    <location>
        <begin position="1297"/>
        <end position="1317"/>
    </location>
</feature>
<dbReference type="InterPro" id="IPR036872">
    <property type="entry name" value="CH_dom_sf"/>
</dbReference>
<dbReference type="SMART" id="SM00150">
    <property type="entry name" value="SPEC"/>
    <property type="match status" value="11"/>
</dbReference>
<dbReference type="OMA" id="ANEMFTT"/>
<feature type="coiled-coil region" evidence="6">
    <location>
        <begin position="1211"/>
        <end position="1277"/>
    </location>
</feature>
<comment type="subcellular location">
    <subcellularLocation>
        <location evidence="1">Membrane</location>
    </subcellularLocation>
</comment>
<dbReference type="PANTHER" id="PTHR47535">
    <property type="entry name" value="MUSCLE-SPECIFIC PROTEIN 300 KDA, ISOFORM G"/>
    <property type="match status" value="1"/>
</dbReference>
<dbReference type="Gene3D" id="1.20.58.60">
    <property type="match status" value="10"/>
</dbReference>
<dbReference type="InterPro" id="IPR002017">
    <property type="entry name" value="Spectrin_repeat"/>
</dbReference>
<evidence type="ECO:0000256" key="4">
    <source>
        <dbReference type="ARBA" id="ARBA00022989"/>
    </source>
</evidence>
<dbReference type="Pfam" id="PF00307">
    <property type="entry name" value="CH"/>
    <property type="match status" value="1"/>
</dbReference>
<keyword evidence="6" id="KW-0175">Coiled coil</keyword>
<protein>
    <recommendedName>
        <fullName evidence="8">Calponin-homology (CH) domain-containing protein</fullName>
    </recommendedName>
</protein>
<dbReference type="GO" id="GO:0051015">
    <property type="term" value="F:actin filament binding"/>
    <property type="evidence" value="ECO:0007669"/>
    <property type="project" value="TreeGrafter"/>
</dbReference>
<dbReference type="SMART" id="SM00033">
    <property type="entry name" value="CH"/>
    <property type="match status" value="1"/>
</dbReference>
<feature type="coiled-coil region" evidence="6">
    <location>
        <begin position="2196"/>
        <end position="2223"/>
    </location>
</feature>
<feature type="domain" description="Calponin-homology (CH)" evidence="8">
    <location>
        <begin position="88"/>
        <end position="193"/>
    </location>
</feature>
<evidence type="ECO:0000256" key="2">
    <source>
        <dbReference type="ARBA" id="ARBA00022692"/>
    </source>
</evidence>
<evidence type="ECO:0000259" key="8">
    <source>
        <dbReference type="PROSITE" id="PS50021"/>
    </source>
</evidence>
<feature type="coiled-coil region" evidence="6">
    <location>
        <begin position="801"/>
        <end position="835"/>
    </location>
</feature>
<keyword evidence="10" id="KW-1185">Reference proteome</keyword>
<dbReference type="InterPro" id="IPR052403">
    <property type="entry name" value="LINC-complex_assoc"/>
</dbReference>
<dbReference type="CDD" id="cd00176">
    <property type="entry name" value="SPEC"/>
    <property type="match status" value="1"/>
</dbReference>
<dbReference type="EMBL" id="JABSTR010000007">
    <property type="protein sequence ID" value="KAH9375403.1"/>
    <property type="molecule type" value="Genomic_DNA"/>
</dbReference>
<dbReference type="Pfam" id="PF00435">
    <property type="entry name" value="Spectrin"/>
    <property type="match status" value="3"/>
</dbReference>
<keyword evidence="2" id="KW-0812">Transmembrane</keyword>
<dbReference type="Proteomes" id="UP000821853">
    <property type="component" value="Chromosome 5"/>
</dbReference>
<sequence length="2522" mass="288118">MIQRAFLGGRKAQPRERARILRRPHFLSNVNTVLRFLESRRIEEHTRLLAYSPASGDDSSLESTALQEQMVAQSPSPRRPTAAERWKGGARKALLHWVKNSISQRFGVQVNDFGASWRDGLAFLAIVHSIKPSLVDLDSARRMEARARLERAFSLADRELGIPRLLDPEDVDVPQPDERSVMTYVAQFLHKYPGTYATEQPLSPTVTSPTSAAPAQDDLSILESFLKRAETTLQILQKPLTNLREEYQNYLKLCRDLDGHRELYARLGRRAARADGTVVLSQAWPLMESRWHAVEAGLAQWRKRLEAGLRAGSPRSPSGWRRLRKGFATTSSPWARLTRDTVDRQAGLSITSILSDVDDVKRWLAEQKGSPVVTSTVAPEHLADIEQRLEALSSLVRKRLLLLEMERRKIQLLALVRTVEQHVAQLEQKHGSRPQVEELLRRHRELLEQEQVFQQFDRLFRDLQEALDLCQRGSALGFQEVDDQARFLGDIHDHWTKLSTRLRTAGNVLSEVVVQWQKYDALYGPIVQWLDQAEVVLQSSPLQKQEFFQDLPAWNEKKKNVVESGDYLAATSRDDIAATIRAQVQSVKQRWDSLYPQMHPFLSSGESLRATQQFQGGLDSLRQWLQQADHLLTAHVPCDVPFLERHAEDLKRFQNTMEEQRSQYKALSRTAQVLVRDLSRTEVDKMMADMKKEKENQVRMEARCSQRLCTVTQVTSLVRALDADLDRLDRWLDKAEDAISTYAVPNTQALVLDQLQKHRNFFSQLGPMKALLTSKNKTHRELREEVGASPGLDTSRVDARMAQLNERFQNCASLAEQWERALQEAANRWENIDDAEKKALDWLAKAEVHVSDKRNPEAARAIQQKLPRLNDDELFGELQDSFDRHLETLSKELDEEQKLIDKGEKLRVEYFTKSREMGVLQDCLEEMQQLAQSCSSHRAPLSDCQTRFRVLHDRIVTTNRLLQVPRDDWLEYSKKFNGLLSWMDQVDQRIEQLMQSDTSSASAYETQRTEFLDICETVDARRGDLDWLSQRLESLLPGMEPEEAKKEKERLAGLVARYGALLPVMETTTIVSETVSKCYLYREEVTQVTRWLREVRESKAIPEEIPLDSPEKLQQMVQRQKEVVEELEKRQESVLESIKSGKDLQTEKGAPEFVSSDVKKLEQEWSQVYHEAVEKLDRMTVSFITRSVALEVAHFPPTVSQETKIKDSQRWQEFENLRQEILRLLAQAEQELVNIGLLADMEQKKLEQCIQEKQEAAKKLQESMDSMLSRLRSLADELSAQLGPQREHVLRAELDQTGAQDHHHPDHGARDATTRGTDLSDRLSRLSQWLDTAQDKLHTATDGPVPEQLDEVQDLAKEIEAKREVLERLEQETQELQGARPELAQLATSLHSQLKELGEEGEEVKQELSDRQVRIEVLRERTVTERRELEDTEAGLDQGLPTPDSLEQLAAKREQLQKLYELTKKKIDALYELAAEAGSDEPDLQRSLAEIMERWKQIKNLLQAWLDSLGATGEKWKVIVTRVEEVVTWVNEKERQLEEPLKGATAPEMEKQKESLRRLANEVTQKQQTLSELQASIEQLGPGLSHTALAALHAQVSELRRRANELSTTVRQLVSQLSSQLSEREELMRRLELCQAVLDQLRQEAQEASDVNMGQLEGQLRRVQITKEELVSKKGEIDTLGQTLSELSETLAPEPSQQLLKSLDSLRATLEELCKLLDKREELLQDVIKFQSWQKDFIEQVRLLQQNAEAQRAKAGNLEDTATELRHLNEQLKKKVPEAVSTDEMATKVQVTFRDSSTNNVTSLKGQTDKLQGHLDKLGKVLQKKQEEVSQLETKWDNFNKNLEDSKRFVASTTEKLHSLQPTSATPEALAAMIEEVEQLQQQLKAQQDAQEATQQLGRSLIEADASCFPQVQEPLGALASDWENLASEVTRTHKLLTSTQSLWKECQQLEAQQAEVRKQQPAFDSYQQKTHELIEKTEAIESLAPAGEQLQEGLDQREERWRKGAELLQAMLRDLEGRYATWRQAEATREEILAWLEDICQCMRAALDHLAQGEQGRGVLDRYETELQTQEELFGSLQSQLESLDMPQALESTRSSIQCGFEEAQDLADRLRSMLAQVEEQEADVRSEMDRFSDWLRHQKEALSRCDNTTGADDVLLQRLEECRKLEEALNSNDGLSRIEEKMARLVRNQPDLEVRHLQREQDKLKARLEAAKSQAARASAALLSILDRHHQGALAELQHWLSTANDKLAWCSGGAEGATQGDRFGLEARLVTLQELESTLEQGEKRRDQYNNAVNLLSQVCGPERVASLQDECSRMGSEWTTFTSTLGQTRESLRRSLDQWQHFETLFESLSDWLRDAEARAKSEAASQVDLPLLGEQVGILKALLEEVHGQKSRMQELEATVATVTAHVPDTQVPNQVSQLAARLLHLEATLQGALTQLQQLEQTQKAFEQAKRDLRDWLSQMEASMDGCKELPGDQKTLEAHLKRLQVLLPLSLSPGETPLAVHHRGDRPEWEQQPMK</sequence>
<feature type="coiled-coil region" evidence="6">
    <location>
        <begin position="2428"/>
        <end position="2465"/>
    </location>
</feature>
<feature type="coiled-coil region" evidence="6">
    <location>
        <begin position="1110"/>
        <end position="1137"/>
    </location>
</feature>
<accession>A0A9J6GJD9</accession>
<dbReference type="GO" id="GO:0034993">
    <property type="term" value="C:meiotic nuclear membrane microtubule tethering complex"/>
    <property type="evidence" value="ECO:0007669"/>
    <property type="project" value="TreeGrafter"/>
</dbReference>
<keyword evidence="4" id="KW-1133">Transmembrane helix</keyword>
<dbReference type="SUPFAM" id="SSF46966">
    <property type="entry name" value="Spectrin repeat"/>
    <property type="match status" value="12"/>
</dbReference>
<dbReference type="SUPFAM" id="SSF47576">
    <property type="entry name" value="Calponin-homology domain, CH-domain"/>
    <property type="match status" value="1"/>
</dbReference>
<keyword evidence="3" id="KW-0677">Repeat</keyword>
<dbReference type="GO" id="GO:0005640">
    <property type="term" value="C:nuclear outer membrane"/>
    <property type="evidence" value="ECO:0007669"/>
    <property type="project" value="TreeGrafter"/>
</dbReference>
<feature type="coiled-coil region" evidence="6">
    <location>
        <begin position="1349"/>
        <end position="1386"/>
    </location>
</feature>
<evidence type="ECO:0000313" key="10">
    <source>
        <dbReference type="Proteomes" id="UP000821853"/>
    </source>
</evidence>
<evidence type="ECO:0000256" key="5">
    <source>
        <dbReference type="ARBA" id="ARBA00023136"/>
    </source>
</evidence>
<dbReference type="InterPro" id="IPR047291">
    <property type="entry name" value="CH_SYNE1_rpt2"/>
</dbReference>
<proteinExistence type="predicted"/>
<dbReference type="Gene3D" id="1.10.418.10">
    <property type="entry name" value="Calponin-like domain"/>
    <property type="match status" value="1"/>
</dbReference>
<comment type="caution">
    <text evidence="9">The sequence shown here is derived from an EMBL/GenBank/DDBJ whole genome shotgun (WGS) entry which is preliminary data.</text>
</comment>
<evidence type="ECO:0000256" key="1">
    <source>
        <dbReference type="ARBA" id="ARBA00004370"/>
    </source>
</evidence>
<feature type="coiled-coil region" evidence="6">
    <location>
        <begin position="1703"/>
        <end position="1775"/>
    </location>
</feature>
<gene>
    <name evidence="9" type="ORF">HPB48_010749</name>
</gene>
<dbReference type="InterPro" id="IPR057057">
    <property type="entry name" value="Spectrin_SYNE1"/>
</dbReference>
<feature type="coiled-coil region" evidence="6">
    <location>
        <begin position="1870"/>
        <end position="1897"/>
    </location>
</feature>
<name>A0A9J6GJD9_HAELO</name>
<dbReference type="GO" id="GO:0005737">
    <property type="term" value="C:cytoplasm"/>
    <property type="evidence" value="ECO:0007669"/>
    <property type="project" value="TreeGrafter"/>
</dbReference>
<dbReference type="InterPro" id="IPR018159">
    <property type="entry name" value="Spectrin/alpha-actinin"/>
</dbReference>
<dbReference type="PANTHER" id="PTHR47535:SF1">
    <property type="entry name" value="NESPRIN-1"/>
    <property type="match status" value="1"/>
</dbReference>
<dbReference type="Pfam" id="PF25034">
    <property type="entry name" value="Spectrin_SYNE1"/>
    <property type="match status" value="1"/>
</dbReference>
<evidence type="ECO:0000256" key="7">
    <source>
        <dbReference type="SAM" id="MobiDB-lite"/>
    </source>
</evidence>
<dbReference type="InterPro" id="IPR001715">
    <property type="entry name" value="CH_dom"/>
</dbReference>
<feature type="region of interest" description="Disordered" evidence="7">
    <location>
        <begin position="2501"/>
        <end position="2522"/>
    </location>
</feature>
<dbReference type="GO" id="GO:0007097">
    <property type="term" value="P:nuclear migration"/>
    <property type="evidence" value="ECO:0007669"/>
    <property type="project" value="TreeGrafter"/>
</dbReference>
<organism evidence="9 10">
    <name type="scientific">Haemaphysalis longicornis</name>
    <name type="common">Bush tick</name>
    <dbReference type="NCBI Taxonomy" id="44386"/>
    <lineage>
        <taxon>Eukaryota</taxon>
        <taxon>Metazoa</taxon>
        <taxon>Ecdysozoa</taxon>
        <taxon>Arthropoda</taxon>
        <taxon>Chelicerata</taxon>
        <taxon>Arachnida</taxon>
        <taxon>Acari</taxon>
        <taxon>Parasitiformes</taxon>
        <taxon>Ixodida</taxon>
        <taxon>Ixodoidea</taxon>
        <taxon>Ixodidae</taxon>
        <taxon>Haemaphysalinae</taxon>
        <taxon>Haemaphysalis</taxon>
    </lineage>
</organism>
<dbReference type="FunFam" id="1.10.418.10:FF:000033">
    <property type="entry name" value="nesprin-1 isoform X1"/>
    <property type="match status" value="1"/>
</dbReference>
<evidence type="ECO:0000256" key="6">
    <source>
        <dbReference type="SAM" id="Coils"/>
    </source>
</evidence>
<dbReference type="OrthoDB" id="6538186at2759"/>
<feature type="coiled-coil region" evidence="6">
    <location>
        <begin position="1815"/>
        <end position="1842"/>
    </location>
</feature>